<dbReference type="OrthoDB" id="2626503at2"/>
<name>G4HNR9_9BACL</name>
<dbReference type="EMBL" id="AGIP01000022">
    <property type="protein sequence ID" value="EHB50083.1"/>
    <property type="molecule type" value="Genomic_DNA"/>
</dbReference>
<protein>
    <submittedName>
        <fullName evidence="1">Uncharacterized protein</fullName>
    </submittedName>
</protein>
<reference evidence="1 2" key="1">
    <citation type="submission" date="2011-09" db="EMBL/GenBank/DDBJ databases">
        <title>The draft genome of Paenibacillus lactis 154.</title>
        <authorList>
            <consortium name="US DOE Joint Genome Institute (JGI-PGF)"/>
            <person name="Lucas S."/>
            <person name="Han J."/>
            <person name="Lapidus A."/>
            <person name="Cheng J.-F."/>
            <person name="Goodwin L."/>
            <person name="Pitluck S."/>
            <person name="Peters L."/>
            <person name="Land M.L."/>
            <person name="Hauser L."/>
            <person name="Siebers A."/>
            <person name="Thelen M."/>
            <person name="Hugenholtz P."/>
            <person name="Allgaier M."/>
            <person name="Woyke T.J."/>
        </authorList>
    </citation>
    <scope>NUCLEOTIDE SEQUENCE [LARGE SCALE GENOMIC DNA]</scope>
    <source>
        <strain evidence="1 2">154</strain>
    </source>
</reference>
<dbReference type="AlphaFoldDB" id="G4HNR9"/>
<dbReference type="STRING" id="743719.PaelaDRAFT_5630"/>
<dbReference type="eggNOG" id="ENOG50306GB">
    <property type="taxonomic scope" value="Bacteria"/>
</dbReference>
<evidence type="ECO:0000313" key="1">
    <source>
        <dbReference type="EMBL" id="EHB50083.1"/>
    </source>
</evidence>
<evidence type="ECO:0000313" key="2">
    <source>
        <dbReference type="Proteomes" id="UP000003891"/>
    </source>
</evidence>
<organism evidence="1 2">
    <name type="scientific">Paenibacillus lactis 154</name>
    <dbReference type="NCBI Taxonomy" id="743719"/>
    <lineage>
        <taxon>Bacteria</taxon>
        <taxon>Bacillati</taxon>
        <taxon>Bacillota</taxon>
        <taxon>Bacilli</taxon>
        <taxon>Bacillales</taxon>
        <taxon>Paenibacillaceae</taxon>
        <taxon>Paenibacillus</taxon>
    </lineage>
</organism>
<dbReference type="RefSeq" id="WP_007132781.1">
    <property type="nucleotide sequence ID" value="NZ_AGIP01000022.1"/>
</dbReference>
<accession>G4HNR9</accession>
<dbReference type="PATRIC" id="fig|743719.3.peg.5737"/>
<sequence length="85" mass="9564">MGAAMSLDITGERVEATVQPQRMYTPTILSIRAKSGIVEVHCNDEQLAEIEFAIRQHFEKIKYPESPEPTVQDVGLEYSVKEEIA</sequence>
<gene>
    <name evidence="1" type="ORF">PaelaDRAFT_5630</name>
</gene>
<dbReference type="Proteomes" id="UP000003891">
    <property type="component" value="Unassembled WGS sequence"/>
</dbReference>
<proteinExistence type="predicted"/>